<dbReference type="PANTHER" id="PTHR43584:SF8">
    <property type="entry name" value="N-ACETYLMURAMATE ALPHA-1-PHOSPHATE URIDYLYLTRANSFERASE"/>
    <property type="match status" value="1"/>
</dbReference>
<keyword evidence="5" id="KW-1185">Reference proteome</keyword>
<evidence type="ECO:0000259" key="3">
    <source>
        <dbReference type="Pfam" id="PF00483"/>
    </source>
</evidence>
<evidence type="ECO:0000313" key="4">
    <source>
        <dbReference type="EMBL" id="MCO6048914.1"/>
    </source>
</evidence>
<dbReference type="InterPro" id="IPR029044">
    <property type="entry name" value="Nucleotide-diphossugar_trans"/>
</dbReference>
<comment type="caution">
    <text evidence="4">The sequence shown here is derived from an EMBL/GenBank/DDBJ whole genome shotgun (WGS) entry which is preliminary data.</text>
</comment>
<dbReference type="Proteomes" id="UP001205906">
    <property type="component" value="Unassembled WGS sequence"/>
</dbReference>
<feature type="domain" description="Nucleotidyl transferase" evidence="3">
    <location>
        <begin position="9"/>
        <end position="118"/>
    </location>
</feature>
<dbReference type="InterPro" id="IPR005835">
    <property type="entry name" value="NTP_transferase_dom"/>
</dbReference>
<dbReference type="Gene3D" id="3.90.550.10">
    <property type="entry name" value="Spore Coat Polysaccharide Biosynthesis Protein SpsA, Chain A"/>
    <property type="match status" value="1"/>
</dbReference>
<dbReference type="CDD" id="cd06422">
    <property type="entry name" value="NTP_transferase_like_1"/>
    <property type="match status" value="1"/>
</dbReference>
<name>A0ABT1C269_9HYPH</name>
<organism evidence="4 5">
    <name type="scientific">Mesorhizobium liriopis</name>
    <dbReference type="NCBI Taxonomy" id="2953882"/>
    <lineage>
        <taxon>Bacteria</taxon>
        <taxon>Pseudomonadati</taxon>
        <taxon>Pseudomonadota</taxon>
        <taxon>Alphaproteobacteria</taxon>
        <taxon>Hyphomicrobiales</taxon>
        <taxon>Phyllobacteriaceae</taxon>
        <taxon>Mesorhizobium</taxon>
    </lineage>
</organism>
<dbReference type="InterPro" id="IPR050065">
    <property type="entry name" value="GlmU-like"/>
</dbReference>
<proteinExistence type="predicted"/>
<evidence type="ECO:0000256" key="1">
    <source>
        <dbReference type="ARBA" id="ARBA00022679"/>
    </source>
</evidence>
<reference evidence="4 5" key="1">
    <citation type="submission" date="2022-06" db="EMBL/GenBank/DDBJ databases">
        <title>Mesorhizobium sp. strain RP14 Genome sequencing and assembly.</title>
        <authorList>
            <person name="Kim I."/>
        </authorList>
    </citation>
    <scope>NUCLEOTIDE SEQUENCE [LARGE SCALE GENOMIC DNA]</scope>
    <source>
        <strain evidence="5">RP14(2022)</strain>
    </source>
</reference>
<dbReference type="SUPFAM" id="SSF53448">
    <property type="entry name" value="Nucleotide-diphospho-sugar transferases"/>
    <property type="match status" value="1"/>
</dbReference>
<dbReference type="PANTHER" id="PTHR43584">
    <property type="entry name" value="NUCLEOTIDYL TRANSFERASE"/>
    <property type="match status" value="1"/>
</dbReference>
<accession>A0ABT1C269</accession>
<sequence>MTKQPIQNAMVLAAGLGTRMRPITEHTPKPLVEVAGKTLLDWGLDALEEAGIELAVVNVHHLAPKLVAHLARRESPRILVSDESEQLLDSAGGIVKALPVLGDKPFALLNADTFWIDGPSSSLQLLFGAWDPARMDILLLLADPNAATGHSGSTDFLVDDAGRLSRANNDPAGMIYAGAAVIHPRIFESAAPTPHSLNLYFDRAIAGERLYGQAMDGHWITVGTPDAIPLAEEAIRRVRGLEA</sequence>
<keyword evidence="1" id="KW-0808">Transferase</keyword>
<keyword evidence="2" id="KW-0548">Nucleotidyltransferase</keyword>
<dbReference type="Pfam" id="PF00483">
    <property type="entry name" value="NTP_transferase"/>
    <property type="match status" value="1"/>
</dbReference>
<protein>
    <submittedName>
        <fullName evidence="4">Nucleotidyltransferase family protein</fullName>
    </submittedName>
</protein>
<dbReference type="EMBL" id="JAMXQS010000002">
    <property type="protein sequence ID" value="MCO6048914.1"/>
    <property type="molecule type" value="Genomic_DNA"/>
</dbReference>
<gene>
    <name evidence="4" type="ORF">NGM99_03815</name>
</gene>
<evidence type="ECO:0000313" key="5">
    <source>
        <dbReference type="Proteomes" id="UP001205906"/>
    </source>
</evidence>
<dbReference type="RefSeq" id="WP_252816168.1">
    <property type="nucleotide sequence ID" value="NZ_JAMXQS010000002.1"/>
</dbReference>
<evidence type="ECO:0000256" key="2">
    <source>
        <dbReference type="ARBA" id="ARBA00022695"/>
    </source>
</evidence>